<sequence length="228" mass="25921">MIRVVLVEPEGEYNVGFVARLCKNFDIDELYIVNPKCNIVNAESFSAKGRDILENALIVNSFDDAIKGVELKIATSSIADTKGDILRKAIRPWELNDIIGGKKVALIFGRESVGLTREEIAKSDFLLYIPASKLYPTLNLSHAVGIVLYELWKTKDSRKMKVTSESLVLIDKYSKLLFNLIKNYEGDLSMYFALKRALIKGVSDEEEARTVIRFLRKIYTRILHQDKE</sequence>
<evidence type="ECO:0000313" key="7">
    <source>
        <dbReference type="Proteomes" id="UP000248044"/>
    </source>
</evidence>
<evidence type="ECO:0000256" key="1">
    <source>
        <dbReference type="ARBA" id="ARBA00007228"/>
    </source>
</evidence>
<evidence type="ECO:0000256" key="3">
    <source>
        <dbReference type="ARBA" id="ARBA00022679"/>
    </source>
</evidence>
<dbReference type="KEGG" id="abri:DFR85_07230"/>
<protein>
    <submittedName>
        <fullName evidence="6">RNA methyltransferase</fullName>
    </submittedName>
</protein>
<evidence type="ECO:0000313" key="6">
    <source>
        <dbReference type="EMBL" id="AWR94424.1"/>
    </source>
</evidence>
<organism evidence="6 7">
    <name type="scientific">Acidianus brierleyi</name>
    <dbReference type="NCBI Taxonomy" id="41673"/>
    <lineage>
        <taxon>Archaea</taxon>
        <taxon>Thermoproteota</taxon>
        <taxon>Thermoprotei</taxon>
        <taxon>Sulfolobales</taxon>
        <taxon>Sulfolobaceae</taxon>
        <taxon>Acidianus</taxon>
    </lineage>
</organism>
<comment type="similarity">
    <text evidence="1">Belongs to the class IV-like SAM-binding methyltransferase superfamily. RNA methyltransferase TrmH family.</text>
</comment>
<name>A0A2U9IEQ1_9CREN</name>
<dbReference type="RefSeq" id="WP_110270305.1">
    <property type="nucleotide sequence ID" value="NZ_CP029289.2"/>
</dbReference>
<reference evidence="6 7" key="1">
    <citation type="submission" date="2018-05" db="EMBL/GenBank/DDBJ databases">
        <title>Complete Genome Sequences of Extremely Thermoacidophilic, Metal-Mobilizing Type-Strain Members of the Archaeal Family Sulfolobaceae: Acidianus brierleyi DSM-1651T, Acidianus sulfidivorans DSM-18786T, Metallosphaera hakonensis DSM-7519T, and Metallosphaera prunae DSM-10039T.</title>
        <authorList>
            <person name="Counts J.A."/>
            <person name="Kelly R.M."/>
        </authorList>
    </citation>
    <scope>NUCLEOTIDE SEQUENCE [LARGE SCALE GENOMIC DNA]</scope>
    <source>
        <strain evidence="6 7">DSM 1651</strain>
    </source>
</reference>
<dbReference type="PANTHER" id="PTHR42786:SF2">
    <property type="entry name" value="TRNA (CYTIDINE_URIDINE-2'-O-)-METHYLTRANSFERASE TRMJ"/>
    <property type="match status" value="1"/>
</dbReference>
<dbReference type="PIRSF" id="PIRSF004808">
    <property type="entry name" value="LasT"/>
    <property type="match status" value="1"/>
</dbReference>
<feature type="domain" description="tRNA/rRNA methyltransferase SpoU type" evidence="5">
    <location>
        <begin position="2"/>
        <end position="149"/>
    </location>
</feature>
<dbReference type="AlphaFoldDB" id="A0A2U9IEQ1"/>
<gene>
    <name evidence="6" type="ORF">DFR85_07230</name>
</gene>
<accession>A0A2U9IEQ1</accession>
<keyword evidence="2 6" id="KW-0489">Methyltransferase</keyword>
<evidence type="ECO:0000259" key="5">
    <source>
        <dbReference type="Pfam" id="PF00588"/>
    </source>
</evidence>
<dbReference type="EMBL" id="CP029289">
    <property type="protein sequence ID" value="AWR94424.1"/>
    <property type="molecule type" value="Genomic_DNA"/>
</dbReference>
<dbReference type="InterPro" id="IPR004384">
    <property type="entry name" value="RNA_MeTrfase_TrmJ/LasT"/>
</dbReference>
<dbReference type="InterPro" id="IPR001537">
    <property type="entry name" value="SpoU_MeTrfase"/>
</dbReference>
<keyword evidence="4" id="KW-0949">S-adenosyl-L-methionine</keyword>
<proteinExistence type="inferred from homology"/>
<dbReference type="GO" id="GO:0003723">
    <property type="term" value="F:RNA binding"/>
    <property type="evidence" value="ECO:0007669"/>
    <property type="project" value="InterPro"/>
</dbReference>
<dbReference type="SUPFAM" id="SSF75217">
    <property type="entry name" value="alpha/beta knot"/>
    <property type="match status" value="1"/>
</dbReference>
<dbReference type="InterPro" id="IPR029028">
    <property type="entry name" value="Alpha/beta_knot_MTases"/>
</dbReference>
<dbReference type="GeneID" id="36831936"/>
<evidence type="ECO:0000256" key="4">
    <source>
        <dbReference type="ARBA" id="ARBA00022691"/>
    </source>
</evidence>
<dbReference type="PANTHER" id="PTHR42786">
    <property type="entry name" value="TRNA/RRNA METHYLTRANSFERASE"/>
    <property type="match status" value="1"/>
</dbReference>
<dbReference type="CDD" id="cd18093">
    <property type="entry name" value="SpoU-like_TrmJ"/>
    <property type="match status" value="1"/>
</dbReference>
<dbReference type="GO" id="GO:0005829">
    <property type="term" value="C:cytosol"/>
    <property type="evidence" value="ECO:0007669"/>
    <property type="project" value="TreeGrafter"/>
</dbReference>
<keyword evidence="7" id="KW-1185">Reference proteome</keyword>
<dbReference type="GO" id="GO:0002128">
    <property type="term" value="P:tRNA nucleoside ribose methylation"/>
    <property type="evidence" value="ECO:0007669"/>
    <property type="project" value="TreeGrafter"/>
</dbReference>
<dbReference type="NCBIfam" id="NF041077">
    <property type="entry name" value="tRNAmeth_TrmJ_Sulfolob"/>
    <property type="match status" value="1"/>
</dbReference>
<dbReference type="InterPro" id="IPR053648">
    <property type="entry name" value="tRNA_Cytidine-2'-O-MTase"/>
</dbReference>
<keyword evidence="3 6" id="KW-0808">Transferase</keyword>
<dbReference type="Proteomes" id="UP000248044">
    <property type="component" value="Chromosome"/>
</dbReference>
<dbReference type="InterPro" id="IPR029026">
    <property type="entry name" value="tRNA_m1G_MTases_N"/>
</dbReference>
<dbReference type="OrthoDB" id="372184at2157"/>
<dbReference type="Gene3D" id="3.40.1280.10">
    <property type="match status" value="1"/>
</dbReference>
<dbReference type="Pfam" id="PF00588">
    <property type="entry name" value="SpoU_methylase"/>
    <property type="match status" value="1"/>
</dbReference>
<evidence type="ECO:0000256" key="2">
    <source>
        <dbReference type="ARBA" id="ARBA00022603"/>
    </source>
</evidence>
<dbReference type="GO" id="GO:0008173">
    <property type="term" value="F:RNA methyltransferase activity"/>
    <property type="evidence" value="ECO:0007669"/>
    <property type="project" value="InterPro"/>
</dbReference>